<dbReference type="AlphaFoldDB" id="A0A939DLN0"/>
<dbReference type="InterPro" id="IPR021505">
    <property type="entry name" value="Phage_B3_Orf6"/>
</dbReference>
<feature type="compositionally biased region" description="Polar residues" evidence="1">
    <location>
        <begin position="211"/>
        <end position="220"/>
    </location>
</feature>
<dbReference type="EMBL" id="JAFKCV010000003">
    <property type="protein sequence ID" value="MBN7824753.1"/>
    <property type="molecule type" value="Genomic_DNA"/>
</dbReference>
<gene>
    <name evidence="2" type="ORF">J0A66_05885</name>
</gene>
<dbReference type="Pfam" id="PF11363">
    <property type="entry name" value="DUF3164"/>
    <property type="match status" value="1"/>
</dbReference>
<evidence type="ECO:0000313" key="2">
    <source>
        <dbReference type="EMBL" id="MBN7824753.1"/>
    </source>
</evidence>
<evidence type="ECO:0000313" key="3">
    <source>
        <dbReference type="Proteomes" id="UP000664654"/>
    </source>
</evidence>
<accession>A0A939DLN0</accession>
<comment type="caution">
    <text evidence="2">The sequence shown here is derived from an EMBL/GenBank/DDBJ whole genome shotgun (WGS) entry which is preliminary data.</text>
</comment>
<organism evidence="2 3">
    <name type="scientific">Bowmanella dokdonensis</name>
    <dbReference type="NCBI Taxonomy" id="751969"/>
    <lineage>
        <taxon>Bacteria</taxon>
        <taxon>Pseudomonadati</taxon>
        <taxon>Pseudomonadota</taxon>
        <taxon>Gammaproteobacteria</taxon>
        <taxon>Alteromonadales</taxon>
        <taxon>Alteromonadaceae</taxon>
        <taxon>Bowmanella</taxon>
    </lineage>
</organism>
<feature type="region of interest" description="Disordered" evidence="1">
    <location>
        <begin position="195"/>
        <end position="220"/>
    </location>
</feature>
<protein>
    <submittedName>
        <fullName evidence="2">DUF3164 family protein</fullName>
    </submittedName>
</protein>
<keyword evidence="3" id="KW-1185">Reference proteome</keyword>
<reference evidence="2" key="1">
    <citation type="submission" date="2021-03" db="EMBL/GenBank/DDBJ databases">
        <title>novel species isolated from a fishpond in China.</title>
        <authorList>
            <person name="Lu H."/>
            <person name="Cai Z."/>
        </authorList>
    </citation>
    <scope>NUCLEOTIDE SEQUENCE</scope>
    <source>
        <strain evidence="2">JCM 30855</strain>
    </source>
</reference>
<sequence length="220" mass="25063">MSKFEIPAGYVKDADGNLIKEENLTAQQREEDALWPRAKALHDEIARFKYDSMKAVEDLVERMIRNHGIKKFERIQGNVQFITVDGQYRVQRAIDKLIEVDSSIEVARQKFTLYLQAIQETAGKDAGEFLDNAFDMKDGKVNVARLIDICNKDIKHPLYISAVQALRKAMFVSGTKAYLRFYQRNKDNGWDPMPLQFSSIEPQGPEESANDEATQATAEA</sequence>
<name>A0A939DLN0_9ALTE</name>
<proteinExistence type="predicted"/>
<evidence type="ECO:0000256" key="1">
    <source>
        <dbReference type="SAM" id="MobiDB-lite"/>
    </source>
</evidence>
<dbReference type="Proteomes" id="UP000664654">
    <property type="component" value="Unassembled WGS sequence"/>
</dbReference>
<dbReference type="RefSeq" id="WP_206572876.1">
    <property type="nucleotide sequence ID" value="NZ_JAFKCV010000003.1"/>
</dbReference>